<dbReference type="SMART" id="SM00448">
    <property type="entry name" value="REC"/>
    <property type="match status" value="1"/>
</dbReference>
<dbReference type="InterPro" id="IPR003594">
    <property type="entry name" value="HATPase_dom"/>
</dbReference>
<keyword evidence="5" id="KW-0997">Cell inner membrane</keyword>
<dbReference type="PROSITE" id="PS50113">
    <property type="entry name" value="PAC"/>
    <property type="match status" value="2"/>
</dbReference>
<dbReference type="KEGG" id="hadh:FRZ61_04130"/>
<dbReference type="GO" id="GO:0005886">
    <property type="term" value="C:plasma membrane"/>
    <property type="evidence" value="ECO:0007669"/>
    <property type="project" value="UniProtKB-SubCell"/>
</dbReference>
<gene>
    <name evidence="17" type="ORF">FRZ61_04130</name>
</gene>
<evidence type="ECO:0000256" key="10">
    <source>
        <dbReference type="ARBA" id="ARBA00022741"/>
    </source>
</evidence>
<protein>
    <recommendedName>
        <fullName evidence="3">histidine kinase</fullName>
        <ecNumber evidence="3">2.7.13.3</ecNumber>
    </recommendedName>
</protein>
<dbReference type="EC" id="2.7.13.3" evidence="3"/>
<dbReference type="Gene3D" id="1.10.287.130">
    <property type="match status" value="1"/>
</dbReference>
<dbReference type="Gene3D" id="3.30.565.10">
    <property type="entry name" value="Histidine kinase-like ATPase, C-terminal domain"/>
    <property type="match status" value="1"/>
</dbReference>
<dbReference type="InterPro" id="IPR000700">
    <property type="entry name" value="PAS-assoc_C"/>
</dbReference>
<dbReference type="GO" id="GO:0000166">
    <property type="term" value="F:nucleotide binding"/>
    <property type="evidence" value="ECO:0007669"/>
    <property type="project" value="UniProtKB-KW"/>
</dbReference>
<evidence type="ECO:0000256" key="2">
    <source>
        <dbReference type="ARBA" id="ARBA00004429"/>
    </source>
</evidence>
<dbReference type="InterPro" id="IPR005467">
    <property type="entry name" value="His_kinase_dom"/>
</dbReference>
<dbReference type="Gene3D" id="3.30.450.20">
    <property type="entry name" value="PAS domain"/>
    <property type="match status" value="2"/>
</dbReference>
<dbReference type="InterPro" id="IPR000014">
    <property type="entry name" value="PAS"/>
</dbReference>
<name>A0A5J6N0S8_9PROT</name>
<keyword evidence="8" id="KW-0812">Transmembrane</keyword>
<dbReference type="Gene3D" id="3.40.50.2300">
    <property type="match status" value="1"/>
</dbReference>
<evidence type="ECO:0000256" key="9">
    <source>
        <dbReference type="ARBA" id="ARBA00022737"/>
    </source>
</evidence>
<feature type="modified residue" description="4-aspartylphosphate" evidence="13">
    <location>
        <position position="670"/>
    </location>
</feature>
<evidence type="ECO:0000259" key="14">
    <source>
        <dbReference type="PROSITE" id="PS50109"/>
    </source>
</evidence>
<dbReference type="InterPro" id="IPR001610">
    <property type="entry name" value="PAC"/>
</dbReference>
<evidence type="ECO:0000313" key="17">
    <source>
        <dbReference type="EMBL" id="QEX20496.1"/>
    </source>
</evidence>
<evidence type="ECO:0000259" key="16">
    <source>
        <dbReference type="PROSITE" id="PS50113"/>
    </source>
</evidence>
<dbReference type="SUPFAM" id="SSF55874">
    <property type="entry name" value="ATPase domain of HSP90 chaperone/DNA topoisomerase II/histidine kinase"/>
    <property type="match status" value="1"/>
</dbReference>
<dbReference type="NCBIfam" id="TIGR00229">
    <property type="entry name" value="sensory_box"/>
    <property type="match status" value="2"/>
</dbReference>
<dbReference type="InterPro" id="IPR013656">
    <property type="entry name" value="PAS_4"/>
</dbReference>
<keyword evidence="10" id="KW-0547">Nucleotide-binding</keyword>
<dbReference type="InterPro" id="IPR011006">
    <property type="entry name" value="CheY-like_superfamily"/>
</dbReference>
<comment type="subcellular location">
    <subcellularLocation>
        <location evidence="2">Cell inner membrane</location>
        <topology evidence="2">Multi-pass membrane protein</topology>
    </subcellularLocation>
</comment>
<dbReference type="Pfam" id="PF00072">
    <property type="entry name" value="Response_reg"/>
    <property type="match status" value="1"/>
</dbReference>
<keyword evidence="7" id="KW-0808">Transferase</keyword>
<dbReference type="FunFam" id="3.30.450.20:FF:000088">
    <property type="entry name" value="Sensory transduction histidine kinase"/>
    <property type="match status" value="1"/>
</dbReference>
<dbReference type="SMART" id="SM00086">
    <property type="entry name" value="PAC"/>
    <property type="match status" value="2"/>
</dbReference>
<dbReference type="Pfam" id="PF08448">
    <property type="entry name" value="PAS_4"/>
    <property type="match status" value="1"/>
</dbReference>
<keyword evidence="4" id="KW-1003">Cell membrane</keyword>
<dbReference type="InterPro" id="IPR013655">
    <property type="entry name" value="PAS_fold_3"/>
</dbReference>
<dbReference type="PANTHER" id="PTHR43065:SF49">
    <property type="entry name" value="HISTIDINE KINASE"/>
    <property type="match status" value="1"/>
</dbReference>
<evidence type="ECO:0000259" key="15">
    <source>
        <dbReference type="PROSITE" id="PS50110"/>
    </source>
</evidence>
<evidence type="ECO:0000256" key="13">
    <source>
        <dbReference type="PROSITE-ProRule" id="PRU00169"/>
    </source>
</evidence>
<dbReference type="PANTHER" id="PTHR43065">
    <property type="entry name" value="SENSOR HISTIDINE KINASE"/>
    <property type="match status" value="1"/>
</dbReference>
<evidence type="ECO:0000256" key="7">
    <source>
        <dbReference type="ARBA" id="ARBA00022679"/>
    </source>
</evidence>
<feature type="domain" description="Histidine kinase" evidence="14">
    <location>
        <begin position="376"/>
        <end position="599"/>
    </location>
</feature>
<dbReference type="InterPro" id="IPR003661">
    <property type="entry name" value="HisK_dim/P_dom"/>
</dbReference>
<dbReference type="EMBL" id="CP042582">
    <property type="protein sequence ID" value="QEX20496.1"/>
    <property type="molecule type" value="Genomic_DNA"/>
</dbReference>
<dbReference type="SUPFAM" id="SSF52172">
    <property type="entry name" value="CheY-like"/>
    <property type="match status" value="1"/>
</dbReference>
<evidence type="ECO:0000256" key="5">
    <source>
        <dbReference type="ARBA" id="ARBA00022519"/>
    </source>
</evidence>
<evidence type="ECO:0000256" key="3">
    <source>
        <dbReference type="ARBA" id="ARBA00012438"/>
    </source>
</evidence>
<sequence>MIFLLRHRPEGDFRFDYVSPRCLELNGIPPERILENAERFFDLTAVAARQDLRDRIAESERHLTPLRWEGPFDVQGRPRRMRIEAIPYRAEDGGTVWEGRQSDLATARTLEEERLRLVTDALPVLIAYFDAGLRYRYVNRTFVEWWCMPAERAIGRSMMEVLGRQACEVVRPYVEAALRGERQEFDRDLTHPDGKRRLCHAHYVPHIDAGGRVLGIVALLEDVTERRQAEAALRESRESLANAQRIAHIGNWDWDIATGRIGWSDEVFRIFGYEAGAFEPSYNAYLQQVHPEDREFIVASASRSLHSQSNYRIDYRIVRPDGEQRTVQERGEIARSETGEPVRMSGTVQDVTDQRAVAAQLQQAQKMEAVGQLTGGIAHDFNNLLGVIVGNLDLLIVRLADRPEDQRMLQRAMEAAERGASMTHRLLAFSRRQTLQPRRVEVNLLVNEMSELLGHTLGETIEIRTALGESVWPINADRVQLESAILNLAINARDAMPSGGRLAIATLNQTFEEADSPADSTITPGDYVMIAVSDNGGGMAPEVLTRVFEPFFTTKQVGKGSGLGLPMVYGFVKQSGGHVTIYSESGRGTTVKLYLPRSSDGRSAPPLEAAAPTAAILGRRILVVEDNPAMREFSRTALTALGYEAVVADGAPEALRLLSADLSVDLLFTDVILGAGMSGFELAREAQRQRPDLRVLFTSGFVERDMISAQGVDPDQELLSKPFRTAELGRRLSQILAKDSVSSPPPSSGEG</sequence>
<dbReference type="Pfam" id="PF00512">
    <property type="entry name" value="HisKA"/>
    <property type="match status" value="1"/>
</dbReference>
<dbReference type="PROSITE" id="PS50110">
    <property type="entry name" value="RESPONSE_REGULATORY"/>
    <property type="match status" value="1"/>
</dbReference>
<comment type="catalytic activity">
    <reaction evidence="1">
        <text>ATP + protein L-histidine = ADP + protein N-phospho-L-histidine.</text>
        <dbReference type="EC" id="2.7.13.3"/>
    </reaction>
</comment>
<evidence type="ECO:0000256" key="11">
    <source>
        <dbReference type="ARBA" id="ARBA00022989"/>
    </source>
</evidence>
<dbReference type="Gene3D" id="2.10.70.100">
    <property type="match status" value="1"/>
</dbReference>
<dbReference type="PROSITE" id="PS50109">
    <property type="entry name" value="HIS_KIN"/>
    <property type="match status" value="1"/>
</dbReference>
<dbReference type="SUPFAM" id="SSF55785">
    <property type="entry name" value="PYP-like sensor domain (PAS domain)"/>
    <property type="match status" value="2"/>
</dbReference>
<reference evidence="17 18" key="1">
    <citation type="submission" date="2019-08" db="EMBL/GenBank/DDBJ databases">
        <title>Hyperibacter terrae gen. nov., sp. nov. and Hyperibacter viscosus sp. nov., two new members in the family Rhodospirillaceae isolated from the rhizosphere of Hypericum perforatum.</title>
        <authorList>
            <person name="Noviana Z."/>
        </authorList>
    </citation>
    <scope>NUCLEOTIDE SEQUENCE [LARGE SCALE GENOMIC DNA]</scope>
    <source>
        <strain evidence="17 18">R5959</strain>
    </source>
</reference>
<dbReference type="Proteomes" id="UP000325797">
    <property type="component" value="Chromosome"/>
</dbReference>
<organism evidence="17 18">
    <name type="scientific">Hypericibacter adhaerens</name>
    <dbReference type="NCBI Taxonomy" id="2602016"/>
    <lineage>
        <taxon>Bacteria</taxon>
        <taxon>Pseudomonadati</taxon>
        <taxon>Pseudomonadota</taxon>
        <taxon>Alphaproteobacteria</taxon>
        <taxon>Rhodospirillales</taxon>
        <taxon>Dongiaceae</taxon>
        <taxon>Hypericibacter</taxon>
    </lineage>
</organism>
<evidence type="ECO:0000313" key="18">
    <source>
        <dbReference type="Proteomes" id="UP000325797"/>
    </source>
</evidence>
<dbReference type="PRINTS" id="PR00344">
    <property type="entry name" value="BCTRLSENSOR"/>
</dbReference>
<dbReference type="SMART" id="SM00387">
    <property type="entry name" value="HATPase_c"/>
    <property type="match status" value="1"/>
</dbReference>
<dbReference type="SUPFAM" id="SSF47384">
    <property type="entry name" value="Homodimeric domain of signal transducing histidine kinase"/>
    <property type="match status" value="1"/>
</dbReference>
<feature type="domain" description="PAC" evidence="16">
    <location>
        <begin position="183"/>
        <end position="235"/>
    </location>
</feature>
<keyword evidence="6 13" id="KW-0597">Phosphoprotein</keyword>
<evidence type="ECO:0000256" key="12">
    <source>
        <dbReference type="ARBA" id="ARBA00023136"/>
    </source>
</evidence>
<dbReference type="AlphaFoldDB" id="A0A5J6N0S8"/>
<dbReference type="InterPro" id="IPR001789">
    <property type="entry name" value="Sig_transdc_resp-reg_receiver"/>
</dbReference>
<dbReference type="CDD" id="cd00130">
    <property type="entry name" value="PAS"/>
    <property type="match status" value="2"/>
</dbReference>
<dbReference type="SMART" id="SM00388">
    <property type="entry name" value="HisKA"/>
    <property type="match status" value="1"/>
</dbReference>
<keyword evidence="11" id="KW-1133">Transmembrane helix</keyword>
<dbReference type="FunFam" id="2.10.70.100:FF:000001">
    <property type="entry name" value="Sensory transduction histidine kinase"/>
    <property type="match status" value="1"/>
</dbReference>
<proteinExistence type="predicted"/>
<dbReference type="InterPro" id="IPR035965">
    <property type="entry name" value="PAS-like_dom_sf"/>
</dbReference>
<dbReference type="GO" id="GO:0000155">
    <property type="term" value="F:phosphorelay sensor kinase activity"/>
    <property type="evidence" value="ECO:0007669"/>
    <property type="project" value="InterPro"/>
</dbReference>
<dbReference type="InterPro" id="IPR036097">
    <property type="entry name" value="HisK_dim/P_sf"/>
</dbReference>
<dbReference type="OrthoDB" id="9796100at2"/>
<dbReference type="RefSeq" id="WP_151114726.1">
    <property type="nucleotide sequence ID" value="NZ_CP042582.1"/>
</dbReference>
<evidence type="ECO:0000256" key="1">
    <source>
        <dbReference type="ARBA" id="ARBA00000085"/>
    </source>
</evidence>
<dbReference type="InterPro" id="IPR004358">
    <property type="entry name" value="Sig_transdc_His_kin-like_C"/>
</dbReference>
<evidence type="ECO:0000256" key="6">
    <source>
        <dbReference type="ARBA" id="ARBA00022553"/>
    </source>
</evidence>
<feature type="domain" description="Response regulatory" evidence="15">
    <location>
        <begin position="620"/>
        <end position="736"/>
    </location>
</feature>
<dbReference type="SMART" id="SM00091">
    <property type="entry name" value="PAS"/>
    <property type="match status" value="2"/>
</dbReference>
<dbReference type="InterPro" id="IPR036890">
    <property type="entry name" value="HATPase_C_sf"/>
</dbReference>
<evidence type="ECO:0000256" key="8">
    <source>
        <dbReference type="ARBA" id="ARBA00022692"/>
    </source>
</evidence>
<keyword evidence="9" id="KW-0677">Repeat</keyword>
<keyword evidence="12" id="KW-0472">Membrane</keyword>
<keyword evidence="18" id="KW-1185">Reference proteome</keyword>
<dbReference type="Pfam" id="PF02518">
    <property type="entry name" value="HATPase_c"/>
    <property type="match status" value="1"/>
</dbReference>
<feature type="domain" description="PAC" evidence="16">
    <location>
        <begin position="311"/>
        <end position="363"/>
    </location>
</feature>
<dbReference type="Pfam" id="PF08447">
    <property type="entry name" value="PAS_3"/>
    <property type="match status" value="1"/>
</dbReference>
<accession>A0A5J6N0S8</accession>
<evidence type="ECO:0000256" key="4">
    <source>
        <dbReference type="ARBA" id="ARBA00022475"/>
    </source>
</evidence>
<dbReference type="CDD" id="cd00082">
    <property type="entry name" value="HisKA"/>
    <property type="match status" value="1"/>
</dbReference>